<sequence length="296" mass="35527">MRWIILLYVSNIIYGFVNTLFPRCEEIIDNPKTTIQVNFWTNACNNIREYYPPVTNYDFKTIICPKVMTYLYNIYNLREDSLSEVGFKYLYYWIFKYYLKDEKKSNRIKPLYDELLKVYNNWDHKVHSAIAFQENETDDELENLKDIYDLNIKLQGIGKNLYCDGQYRCDCAEQCAKIYDRLKKACISNYDHNLHNLLDKYRNKFINLDLNSACDNIKHLILPLYEDNKQMITSSKSSIVFPRKIPIFFTPYGLRVKRKIKCVKKNWNNEDEKSPIFGFSEKYNSLSMNYNYNLSF</sequence>
<keyword evidence="3" id="KW-1185">Reference proteome</keyword>
<dbReference type="GeneID" id="39744843"/>
<comment type="caution">
    <text evidence="2">The sequence shown here is derived from an EMBL/GenBank/DDBJ whole genome shotgun (WGS) entry which is preliminary data.</text>
</comment>
<accession>A0A1Y1JRB3</accession>
<name>A0A1Y1JRB3_PLAGO</name>
<feature type="chain" id="PRO_5013095825" evidence="1">
    <location>
        <begin position="20"/>
        <end position="296"/>
    </location>
</feature>
<organism evidence="2 3">
    <name type="scientific">Plasmodium gonderi</name>
    <dbReference type="NCBI Taxonomy" id="77519"/>
    <lineage>
        <taxon>Eukaryota</taxon>
        <taxon>Sar</taxon>
        <taxon>Alveolata</taxon>
        <taxon>Apicomplexa</taxon>
        <taxon>Aconoidasida</taxon>
        <taxon>Haemosporida</taxon>
        <taxon>Plasmodiidae</taxon>
        <taxon>Plasmodium</taxon>
        <taxon>Plasmodium (Plasmodium)</taxon>
    </lineage>
</organism>
<evidence type="ECO:0000313" key="2">
    <source>
        <dbReference type="EMBL" id="GAW84035.1"/>
    </source>
</evidence>
<evidence type="ECO:0000313" key="3">
    <source>
        <dbReference type="Proteomes" id="UP000195521"/>
    </source>
</evidence>
<reference evidence="3" key="1">
    <citation type="submission" date="2017-04" db="EMBL/GenBank/DDBJ databases">
        <title>Plasmodium gonderi genome.</title>
        <authorList>
            <person name="Arisue N."/>
            <person name="Honma H."/>
            <person name="Kawai S."/>
            <person name="Tougan T."/>
            <person name="Tanabe K."/>
            <person name="Horii T."/>
        </authorList>
    </citation>
    <scope>NUCLEOTIDE SEQUENCE [LARGE SCALE GENOMIC DNA]</scope>
    <source>
        <strain evidence="3">ATCC 30045</strain>
    </source>
</reference>
<proteinExistence type="predicted"/>
<gene>
    <name evidence="2" type="ORF">PGO_000715</name>
</gene>
<evidence type="ECO:0000256" key="1">
    <source>
        <dbReference type="SAM" id="SignalP"/>
    </source>
</evidence>
<dbReference type="RefSeq" id="XP_028546624.1">
    <property type="nucleotide sequence ID" value="XM_028690823.1"/>
</dbReference>
<dbReference type="EMBL" id="BDQF01000072">
    <property type="protein sequence ID" value="GAW84035.1"/>
    <property type="molecule type" value="Genomic_DNA"/>
</dbReference>
<dbReference type="AlphaFoldDB" id="A0A1Y1JRB3"/>
<feature type="signal peptide" evidence="1">
    <location>
        <begin position="1"/>
        <end position="19"/>
    </location>
</feature>
<keyword evidence="1" id="KW-0732">Signal</keyword>
<protein>
    <submittedName>
        <fullName evidence="2">Variable surface protein</fullName>
    </submittedName>
</protein>
<dbReference type="Proteomes" id="UP000195521">
    <property type="component" value="Unassembled WGS sequence"/>
</dbReference>